<keyword evidence="1" id="KW-0472">Membrane</keyword>
<reference evidence="2" key="1">
    <citation type="submission" date="2018-02" db="EMBL/GenBank/DDBJ databases">
        <title>Rhizophora mucronata_Transcriptome.</title>
        <authorList>
            <person name="Meera S.P."/>
            <person name="Sreeshan A."/>
            <person name="Augustine A."/>
        </authorList>
    </citation>
    <scope>NUCLEOTIDE SEQUENCE</scope>
    <source>
        <tissue evidence="2">Leaf</tissue>
    </source>
</reference>
<keyword evidence="1" id="KW-0812">Transmembrane</keyword>
<sequence length="54" mass="6202">MKPFVFFFSFWFFSIFYLLRDDGIMGMSISLLLLSCFDGMFSLGFVPSLIAISV</sequence>
<feature type="transmembrane region" description="Helical" evidence="1">
    <location>
        <begin position="30"/>
        <end position="52"/>
    </location>
</feature>
<dbReference type="EMBL" id="GGEC01069694">
    <property type="protein sequence ID" value="MBX50178.1"/>
    <property type="molecule type" value="Transcribed_RNA"/>
</dbReference>
<proteinExistence type="predicted"/>
<name>A0A2P2P613_RHIMU</name>
<dbReference type="AlphaFoldDB" id="A0A2P2P613"/>
<protein>
    <submittedName>
        <fullName evidence="2">Uncharacterized protein</fullName>
    </submittedName>
</protein>
<organism evidence="2">
    <name type="scientific">Rhizophora mucronata</name>
    <name type="common">Asiatic mangrove</name>
    <dbReference type="NCBI Taxonomy" id="61149"/>
    <lineage>
        <taxon>Eukaryota</taxon>
        <taxon>Viridiplantae</taxon>
        <taxon>Streptophyta</taxon>
        <taxon>Embryophyta</taxon>
        <taxon>Tracheophyta</taxon>
        <taxon>Spermatophyta</taxon>
        <taxon>Magnoliopsida</taxon>
        <taxon>eudicotyledons</taxon>
        <taxon>Gunneridae</taxon>
        <taxon>Pentapetalae</taxon>
        <taxon>rosids</taxon>
        <taxon>fabids</taxon>
        <taxon>Malpighiales</taxon>
        <taxon>Rhizophoraceae</taxon>
        <taxon>Rhizophora</taxon>
    </lineage>
</organism>
<evidence type="ECO:0000256" key="1">
    <source>
        <dbReference type="SAM" id="Phobius"/>
    </source>
</evidence>
<evidence type="ECO:0000313" key="2">
    <source>
        <dbReference type="EMBL" id="MBX50178.1"/>
    </source>
</evidence>
<keyword evidence="1" id="KW-1133">Transmembrane helix</keyword>
<accession>A0A2P2P613</accession>